<keyword evidence="1" id="KW-0812">Transmembrane</keyword>
<comment type="caution">
    <text evidence="2">The sequence shown here is derived from an EMBL/GenBank/DDBJ whole genome shotgun (WGS) entry which is preliminary data.</text>
</comment>
<feature type="transmembrane region" description="Helical" evidence="1">
    <location>
        <begin position="21"/>
        <end position="44"/>
    </location>
</feature>
<name>A0A5B7GDE6_PORTR</name>
<sequence length="210" mass="23104">MSSPHLPTPRSATTYCTSSPYILTIAVILFLSHFISPGVIAGLFASPQFTTLHYTSPAQCRTSLHITIIAGISLISLYFIVHLITPHHYRSHSSSHHHTSTQVPSFCLFHATDIITLTLHLNTIPFPIYHNHSLSSHHTSPSPSSPPPLLPHTNTHITFHLILRITQKAAQCNSVLVYRLFFALVVLVVVVVVVVLVVMLVAMTVVNGQT</sequence>
<gene>
    <name evidence="2" type="ORF">E2C01_050930</name>
</gene>
<feature type="transmembrane region" description="Helical" evidence="1">
    <location>
        <begin position="180"/>
        <end position="206"/>
    </location>
</feature>
<organism evidence="2 3">
    <name type="scientific">Portunus trituberculatus</name>
    <name type="common">Swimming crab</name>
    <name type="synonym">Neptunus trituberculatus</name>
    <dbReference type="NCBI Taxonomy" id="210409"/>
    <lineage>
        <taxon>Eukaryota</taxon>
        <taxon>Metazoa</taxon>
        <taxon>Ecdysozoa</taxon>
        <taxon>Arthropoda</taxon>
        <taxon>Crustacea</taxon>
        <taxon>Multicrustacea</taxon>
        <taxon>Malacostraca</taxon>
        <taxon>Eumalacostraca</taxon>
        <taxon>Eucarida</taxon>
        <taxon>Decapoda</taxon>
        <taxon>Pleocyemata</taxon>
        <taxon>Brachyura</taxon>
        <taxon>Eubrachyura</taxon>
        <taxon>Portunoidea</taxon>
        <taxon>Portunidae</taxon>
        <taxon>Portuninae</taxon>
        <taxon>Portunus</taxon>
    </lineage>
</organism>
<evidence type="ECO:0000313" key="3">
    <source>
        <dbReference type="Proteomes" id="UP000324222"/>
    </source>
</evidence>
<feature type="transmembrane region" description="Helical" evidence="1">
    <location>
        <begin position="64"/>
        <end position="84"/>
    </location>
</feature>
<protein>
    <submittedName>
        <fullName evidence="2">Uncharacterized protein</fullName>
    </submittedName>
</protein>
<dbReference type="Proteomes" id="UP000324222">
    <property type="component" value="Unassembled WGS sequence"/>
</dbReference>
<keyword evidence="1" id="KW-1133">Transmembrane helix</keyword>
<dbReference type="AlphaFoldDB" id="A0A5B7GDE6"/>
<evidence type="ECO:0000313" key="2">
    <source>
        <dbReference type="EMBL" id="MPC56962.1"/>
    </source>
</evidence>
<keyword evidence="1" id="KW-0472">Membrane</keyword>
<accession>A0A5B7GDE6</accession>
<proteinExistence type="predicted"/>
<evidence type="ECO:0000256" key="1">
    <source>
        <dbReference type="SAM" id="Phobius"/>
    </source>
</evidence>
<keyword evidence="3" id="KW-1185">Reference proteome</keyword>
<reference evidence="2 3" key="1">
    <citation type="submission" date="2019-05" db="EMBL/GenBank/DDBJ databases">
        <title>Another draft genome of Portunus trituberculatus and its Hox gene families provides insights of decapod evolution.</title>
        <authorList>
            <person name="Jeong J.-H."/>
            <person name="Song I."/>
            <person name="Kim S."/>
            <person name="Choi T."/>
            <person name="Kim D."/>
            <person name="Ryu S."/>
            <person name="Kim W."/>
        </authorList>
    </citation>
    <scope>NUCLEOTIDE SEQUENCE [LARGE SCALE GENOMIC DNA]</scope>
    <source>
        <tissue evidence="2">Muscle</tissue>
    </source>
</reference>
<dbReference type="EMBL" id="VSRR010014385">
    <property type="protein sequence ID" value="MPC56962.1"/>
    <property type="molecule type" value="Genomic_DNA"/>
</dbReference>